<accession>A0A318UIU7</accession>
<dbReference type="SMART" id="SM00245">
    <property type="entry name" value="TSPc"/>
    <property type="match status" value="1"/>
</dbReference>
<sequence>MKLKIQFLAILLLPFLVRAQQPDPADSAKRLVDTVLIFSKKNSMYRNKVNWTKLEDSVRIKSSRAKTIKEVIPAIKYLFESLGDHHAFITEGRRYHYGNFPKKKLDTAIYHNLLLKLKEKNTEAVALMLENDYGYLLVPRNNPTRKGDNERLCKALQDSLCKLKPGELKGLILDLRLNSGGNMNPMIAGLAGLLAEGKLGTFMDPVTKTGETWSLRNHGIYSNDDREFEITGTCKGNPALKLVILIGPVTASSGEVTAISFKGRKNTWFIGENTAGYTTANISFQFNNQIGVFLSNSVEADRNGRLYEAFVSPDEFVEGGDNFENLHKDNKIIAALKWLKSKKH</sequence>
<dbReference type="InterPro" id="IPR005151">
    <property type="entry name" value="Tail-specific_protease"/>
</dbReference>
<feature type="domain" description="Tail specific protease" evidence="2">
    <location>
        <begin position="110"/>
        <end position="318"/>
    </location>
</feature>
<dbReference type="OrthoDB" id="7314861at2"/>
<dbReference type="InterPro" id="IPR029045">
    <property type="entry name" value="ClpP/crotonase-like_dom_sf"/>
</dbReference>
<evidence type="ECO:0000313" key="3">
    <source>
        <dbReference type="EMBL" id="PYF74998.1"/>
    </source>
</evidence>
<dbReference type="EMBL" id="QKLU01000003">
    <property type="protein sequence ID" value="PYF74998.1"/>
    <property type="molecule type" value="Genomic_DNA"/>
</dbReference>
<dbReference type="GO" id="GO:0008236">
    <property type="term" value="F:serine-type peptidase activity"/>
    <property type="evidence" value="ECO:0007669"/>
    <property type="project" value="InterPro"/>
</dbReference>
<proteinExistence type="predicted"/>
<dbReference type="RefSeq" id="WP_110829957.1">
    <property type="nucleotide sequence ID" value="NZ_QKLU01000003.1"/>
</dbReference>
<dbReference type="SUPFAM" id="SSF52096">
    <property type="entry name" value="ClpP/crotonase"/>
    <property type="match status" value="1"/>
</dbReference>
<evidence type="ECO:0000313" key="4">
    <source>
        <dbReference type="Proteomes" id="UP000248198"/>
    </source>
</evidence>
<gene>
    <name evidence="3" type="ORF">B0O44_103444</name>
</gene>
<feature type="signal peptide" evidence="1">
    <location>
        <begin position="1"/>
        <end position="19"/>
    </location>
</feature>
<feature type="chain" id="PRO_5016301180" evidence="1">
    <location>
        <begin position="20"/>
        <end position="344"/>
    </location>
</feature>
<dbReference type="AlphaFoldDB" id="A0A318UIU7"/>
<keyword evidence="4" id="KW-1185">Reference proteome</keyword>
<reference evidence="3 4" key="1">
    <citation type="submission" date="2018-06" db="EMBL/GenBank/DDBJ databases">
        <title>Genomic Encyclopedia of Archaeal and Bacterial Type Strains, Phase II (KMG-II): from individual species to whole genera.</title>
        <authorList>
            <person name="Goeker M."/>
        </authorList>
    </citation>
    <scope>NUCLEOTIDE SEQUENCE [LARGE SCALE GENOMIC DNA]</scope>
    <source>
        <strain evidence="3 4">DSM 27372</strain>
    </source>
</reference>
<dbReference type="Pfam" id="PF03572">
    <property type="entry name" value="Peptidase_S41"/>
    <property type="match status" value="1"/>
</dbReference>
<evidence type="ECO:0000256" key="1">
    <source>
        <dbReference type="SAM" id="SignalP"/>
    </source>
</evidence>
<dbReference type="Gene3D" id="3.90.226.10">
    <property type="entry name" value="2-enoyl-CoA Hydratase, Chain A, domain 1"/>
    <property type="match status" value="1"/>
</dbReference>
<name>A0A318UIU7_9SPHI</name>
<evidence type="ECO:0000259" key="2">
    <source>
        <dbReference type="SMART" id="SM00245"/>
    </source>
</evidence>
<dbReference type="Proteomes" id="UP000248198">
    <property type="component" value="Unassembled WGS sequence"/>
</dbReference>
<organism evidence="3 4">
    <name type="scientific">Pedobacter nutrimenti</name>
    <dbReference type="NCBI Taxonomy" id="1241337"/>
    <lineage>
        <taxon>Bacteria</taxon>
        <taxon>Pseudomonadati</taxon>
        <taxon>Bacteroidota</taxon>
        <taxon>Sphingobacteriia</taxon>
        <taxon>Sphingobacteriales</taxon>
        <taxon>Sphingobacteriaceae</taxon>
        <taxon>Pedobacter</taxon>
    </lineage>
</organism>
<dbReference type="GO" id="GO:0006508">
    <property type="term" value="P:proteolysis"/>
    <property type="evidence" value="ECO:0007669"/>
    <property type="project" value="InterPro"/>
</dbReference>
<protein>
    <submittedName>
        <fullName evidence="3">Peptidase S41-like protein</fullName>
    </submittedName>
</protein>
<comment type="caution">
    <text evidence="3">The sequence shown here is derived from an EMBL/GenBank/DDBJ whole genome shotgun (WGS) entry which is preliminary data.</text>
</comment>
<keyword evidence="1" id="KW-0732">Signal</keyword>